<feature type="region of interest" description="Disordered" evidence="1">
    <location>
        <begin position="1"/>
        <end position="31"/>
    </location>
</feature>
<protein>
    <submittedName>
        <fullName evidence="2">Uncharacterized protein</fullName>
    </submittedName>
</protein>
<dbReference type="Proteomes" id="UP000299102">
    <property type="component" value="Unassembled WGS sequence"/>
</dbReference>
<organism evidence="2 3">
    <name type="scientific">Eumeta variegata</name>
    <name type="common">Bagworm moth</name>
    <name type="synonym">Eumeta japonica</name>
    <dbReference type="NCBI Taxonomy" id="151549"/>
    <lineage>
        <taxon>Eukaryota</taxon>
        <taxon>Metazoa</taxon>
        <taxon>Ecdysozoa</taxon>
        <taxon>Arthropoda</taxon>
        <taxon>Hexapoda</taxon>
        <taxon>Insecta</taxon>
        <taxon>Pterygota</taxon>
        <taxon>Neoptera</taxon>
        <taxon>Endopterygota</taxon>
        <taxon>Lepidoptera</taxon>
        <taxon>Glossata</taxon>
        <taxon>Ditrysia</taxon>
        <taxon>Tineoidea</taxon>
        <taxon>Psychidae</taxon>
        <taxon>Oiketicinae</taxon>
        <taxon>Eumeta</taxon>
    </lineage>
</organism>
<proteinExistence type="predicted"/>
<name>A0A4C1W1W7_EUMVA</name>
<feature type="compositionally biased region" description="Basic and acidic residues" evidence="1">
    <location>
        <begin position="1"/>
        <end position="11"/>
    </location>
</feature>
<reference evidence="2 3" key="1">
    <citation type="journal article" date="2019" name="Commun. Biol.">
        <title>The bagworm genome reveals a unique fibroin gene that provides high tensile strength.</title>
        <authorList>
            <person name="Kono N."/>
            <person name="Nakamura H."/>
            <person name="Ohtoshi R."/>
            <person name="Tomita M."/>
            <person name="Numata K."/>
            <person name="Arakawa K."/>
        </authorList>
    </citation>
    <scope>NUCLEOTIDE SEQUENCE [LARGE SCALE GENOMIC DNA]</scope>
</reference>
<sequence>MDGIYECRETRSCPTYSRSGDSSERARARAAVTLPRTRETINNEISGETRRLVSDLRLRPDAGGSA</sequence>
<evidence type="ECO:0000313" key="2">
    <source>
        <dbReference type="EMBL" id="GBP44479.1"/>
    </source>
</evidence>
<accession>A0A4C1W1W7</accession>
<dbReference type="AlphaFoldDB" id="A0A4C1W1W7"/>
<evidence type="ECO:0000313" key="3">
    <source>
        <dbReference type="Proteomes" id="UP000299102"/>
    </source>
</evidence>
<gene>
    <name evidence="2" type="ORF">EVAR_39488_1</name>
</gene>
<dbReference type="EMBL" id="BGZK01000453">
    <property type="protein sequence ID" value="GBP44479.1"/>
    <property type="molecule type" value="Genomic_DNA"/>
</dbReference>
<evidence type="ECO:0000256" key="1">
    <source>
        <dbReference type="SAM" id="MobiDB-lite"/>
    </source>
</evidence>
<keyword evidence="3" id="KW-1185">Reference proteome</keyword>
<comment type="caution">
    <text evidence="2">The sequence shown here is derived from an EMBL/GenBank/DDBJ whole genome shotgun (WGS) entry which is preliminary data.</text>
</comment>